<evidence type="ECO:0000256" key="12">
    <source>
        <dbReference type="HAMAP-Rule" id="MF_01987"/>
    </source>
</evidence>
<keyword evidence="6 12" id="KW-0547">Nucleotide-binding</keyword>
<evidence type="ECO:0000256" key="2">
    <source>
        <dbReference type="ARBA" id="ARBA00012035"/>
    </source>
</evidence>
<dbReference type="EC" id="2.7.1.15" evidence="2 12"/>
<dbReference type="NCBIfam" id="TIGR02152">
    <property type="entry name" value="D_ribokin_bact"/>
    <property type="match status" value="1"/>
</dbReference>
<dbReference type="GO" id="GO:0005829">
    <property type="term" value="C:cytosol"/>
    <property type="evidence" value="ECO:0007669"/>
    <property type="project" value="TreeGrafter"/>
</dbReference>
<comment type="subunit">
    <text evidence="12">Homodimer.</text>
</comment>
<feature type="binding site" evidence="12">
    <location>
        <begin position="208"/>
        <end position="213"/>
    </location>
    <ligand>
        <name>ATP</name>
        <dbReference type="ChEBI" id="CHEBI:30616"/>
    </ligand>
</feature>
<comment type="similarity">
    <text evidence="1">Belongs to the carbohydrate kinase pfkB family.</text>
</comment>
<evidence type="ECO:0000313" key="15">
    <source>
        <dbReference type="Proteomes" id="UP000321574"/>
    </source>
</evidence>
<keyword evidence="15" id="KW-1185">Reference proteome</keyword>
<evidence type="ECO:0000313" key="14">
    <source>
        <dbReference type="EMBL" id="TXL57809.1"/>
    </source>
</evidence>
<comment type="subcellular location">
    <subcellularLocation>
        <location evidence="12">Cytoplasm</location>
    </subcellularLocation>
</comment>
<evidence type="ECO:0000256" key="8">
    <source>
        <dbReference type="ARBA" id="ARBA00022840"/>
    </source>
</evidence>
<comment type="pathway">
    <text evidence="12">Carbohydrate metabolism; D-ribose degradation; D-ribose 5-phosphate from beta-D-ribopyranose: step 2/2.</text>
</comment>
<keyword evidence="5 12" id="KW-0479">Metal-binding</keyword>
<feature type="binding site" evidence="12">
    <location>
        <position position="237"/>
    </location>
    <ligand>
        <name>K(+)</name>
        <dbReference type="ChEBI" id="CHEBI:29103"/>
    </ligand>
</feature>
<evidence type="ECO:0000256" key="11">
    <source>
        <dbReference type="ARBA" id="ARBA00023277"/>
    </source>
</evidence>
<dbReference type="RefSeq" id="WP_147670737.1">
    <property type="nucleotide sequence ID" value="NZ_VDUW01000017.1"/>
</dbReference>
<dbReference type="Proteomes" id="UP000321574">
    <property type="component" value="Unassembled WGS sequence"/>
</dbReference>
<comment type="similarity">
    <text evidence="12">Belongs to the carbohydrate kinase PfkB family. Ribokinase subfamily.</text>
</comment>
<evidence type="ECO:0000259" key="13">
    <source>
        <dbReference type="Pfam" id="PF00294"/>
    </source>
</evidence>
<feature type="binding site" evidence="12">
    <location>
        <position position="241"/>
    </location>
    <ligand>
        <name>substrate</name>
    </ligand>
</feature>
<evidence type="ECO:0000256" key="9">
    <source>
        <dbReference type="ARBA" id="ARBA00022842"/>
    </source>
</evidence>
<sequence>MNKNAVCVVGSINMDITVSTSKMPKQGETVLGEKYRTYPGGKGANQAVAAARLGSDVTMIGAVGDDVFGKHLLTHLQQEGIQMQGVEVLGGVSTGIANIIMMNQDNRIIVAPGANQHVTPEMIEKKKHIIQNSDIVLLQQEIPMRTIQYVIELAYESGVKVVLNPAPFQPLSKSLLEKVTYITPNEIEAEAINITQQNVRIQRKTIITLGKSGVQFVNNNGEKKLVPAFLVPVKDTTGAGDTFNGAFVSQIAKGASLHHAISYANAAAALSVTKIGAQTGMPSEVEVEEFLNNQSQSD</sequence>
<keyword evidence="4 12" id="KW-0808">Transferase</keyword>
<feature type="domain" description="Carbohydrate kinase PfkB" evidence="13">
    <location>
        <begin position="5"/>
        <end position="283"/>
    </location>
</feature>
<keyword evidence="12" id="KW-0963">Cytoplasm</keyword>
<keyword evidence="9 12" id="KW-0460">Magnesium</keyword>
<protein>
    <recommendedName>
        <fullName evidence="3 12">Ribokinase</fullName>
        <shortName evidence="12">RK</shortName>
        <ecNumber evidence="2 12">2.7.1.15</ecNumber>
    </recommendedName>
</protein>
<keyword evidence="11 12" id="KW-0119">Carbohydrate metabolism</keyword>
<dbReference type="SUPFAM" id="SSF53613">
    <property type="entry name" value="Ribokinase-like"/>
    <property type="match status" value="1"/>
</dbReference>
<dbReference type="Gene3D" id="3.40.1190.20">
    <property type="match status" value="1"/>
</dbReference>
<dbReference type="AlphaFoldDB" id="A0A5C8NGC9"/>
<evidence type="ECO:0000256" key="10">
    <source>
        <dbReference type="ARBA" id="ARBA00022958"/>
    </source>
</evidence>
<proteinExistence type="inferred from homology"/>
<comment type="caution">
    <text evidence="12">Lacks conserved residue(s) required for the propagation of feature annotation.</text>
</comment>
<evidence type="ECO:0000256" key="1">
    <source>
        <dbReference type="ARBA" id="ARBA00005380"/>
    </source>
</evidence>
<comment type="catalytic activity">
    <reaction evidence="12">
        <text>D-ribose + ATP = D-ribose 5-phosphate + ADP + H(+)</text>
        <dbReference type="Rhea" id="RHEA:13697"/>
        <dbReference type="ChEBI" id="CHEBI:15378"/>
        <dbReference type="ChEBI" id="CHEBI:30616"/>
        <dbReference type="ChEBI" id="CHEBI:47013"/>
        <dbReference type="ChEBI" id="CHEBI:78346"/>
        <dbReference type="ChEBI" id="CHEBI:456216"/>
        <dbReference type="EC" id="2.7.1.15"/>
    </reaction>
</comment>
<feature type="binding site" evidence="12">
    <location>
        <position position="141"/>
    </location>
    <ligand>
        <name>substrate</name>
    </ligand>
</feature>
<dbReference type="UniPathway" id="UPA00916">
    <property type="reaction ID" value="UER00889"/>
</dbReference>
<feature type="binding site" evidence="12">
    <location>
        <begin position="41"/>
        <end position="45"/>
    </location>
    <ligand>
        <name>substrate</name>
    </ligand>
</feature>
<evidence type="ECO:0000256" key="3">
    <source>
        <dbReference type="ARBA" id="ARBA00016943"/>
    </source>
</evidence>
<dbReference type="HAMAP" id="MF_01987">
    <property type="entry name" value="Ribokinase"/>
    <property type="match status" value="1"/>
</dbReference>
<dbReference type="PRINTS" id="PR00990">
    <property type="entry name" value="RIBOKINASE"/>
</dbReference>
<dbReference type="PANTHER" id="PTHR10584">
    <property type="entry name" value="SUGAR KINASE"/>
    <property type="match status" value="1"/>
</dbReference>
<comment type="function">
    <text evidence="12">Catalyzes the phosphorylation of ribose at O-5 in a reaction requiring ATP and magnesium. The resulting D-ribose-5-phosphate can then be used either for sythesis of nucleotides, histidine, and tryptophan, or as a component of the pentose phosphate pathway.</text>
</comment>
<dbReference type="PROSITE" id="PS00584">
    <property type="entry name" value="PFKB_KINASES_2"/>
    <property type="match status" value="1"/>
</dbReference>
<comment type="activity regulation">
    <text evidence="12">Activated by a monovalent cation that binds near, but not in, the active site. The most likely occupant of the site in vivo is potassium. Ion binding induces a conformational change that may alter substrate affinity.</text>
</comment>
<evidence type="ECO:0000256" key="6">
    <source>
        <dbReference type="ARBA" id="ARBA00022741"/>
    </source>
</evidence>
<dbReference type="InterPro" id="IPR029056">
    <property type="entry name" value="Ribokinase-like"/>
</dbReference>
<gene>
    <name evidence="12 14" type="primary">rbsK</name>
    <name evidence="14" type="ORF">FHP05_14905</name>
</gene>
<feature type="binding site" evidence="12">
    <location>
        <begin position="13"/>
        <end position="15"/>
    </location>
    <ligand>
        <name>substrate</name>
    </ligand>
</feature>
<keyword evidence="8 12" id="KW-0067">ATP-binding</keyword>
<feature type="binding site" evidence="12">
    <location>
        <position position="265"/>
    </location>
    <ligand>
        <name>ATP</name>
        <dbReference type="ChEBI" id="CHEBI:30616"/>
    </ligand>
</feature>
<feature type="binding site" evidence="12">
    <location>
        <position position="276"/>
    </location>
    <ligand>
        <name>K(+)</name>
        <dbReference type="ChEBI" id="CHEBI:29103"/>
    </ligand>
</feature>
<feature type="binding site" evidence="12">
    <location>
        <begin position="240"/>
        <end position="241"/>
    </location>
    <ligand>
        <name>ATP</name>
        <dbReference type="ChEBI" id="CHEBI:30616"/>
    </ligand>
</feature>
<evidence type="ECO:0000256" key="7">
    <source>
        <dbReference type="ARBA" id="ARBA00022777"/>
    </source>
</evidence>
<dbReference type="GO" id="GO:0046872">
    <property type="term" value="F:metal ion binding"/>
    <property type="evidence" value="ECO:0007669"/>
    <property type="project" value="UniProtKB-KW"/>
</dbReference>
<evidence type="ECO:0000256" key="5">
    <source>
        <dbReference type="ARBA" id="ARBA00022723"/>
    </source>
</evidence>
<feature type="binding site" evidence="12">
    <location>
        <position position="271"/>
    </location>
    <ligand>
        <name>K(+)</name>
        <dbReference type="ChEBI" id="CHEBI:29103"/>
    </ligand>
</feature>
<feature type="binding site" evidence="12">
    <location>
        <position position="185"/>
    </location>
    <ligand>
        <name>ATP</name>
        <dbReference type="ChEBI" id="CHEBI:30616"/>
    </ligand>
</feature>
<dbReference type="InterPro" id="IPR002173">
    <property type="entry name" value="Carboh/pur_kinase_PfkB_CS"/>
</dbReference>
<keyword evidence="10 12" id="KW-0630">Potassium</keyword>
<keyword evidence="7 12" id="KW-0418">Kinase</keyword>
<evidence type="ECO:0000256" key="4">
    <source>
        <dbReference type="ARBA" id="ARBA00022679"/>
    </source>
</evidence>
<organism evidence="14 15">
    <name type="scientific">Cerasibacillus terrae</name>
    <dbReference type="NCBI Taxonomy" id="2498845"/>
    <lineage>
        <taxon>Bacteria</taxon>
        <taxon>Bacillati</taxon>
        <taxon>Bacillota</taxon>
        <taxon>Bacilli</taxon>
        <taxon>Bacillales</taxon>
        <taxon>Bacillaceae</taxon>
        <taxon>Cerasibacillus</taxon>
    </lineage>
</organism>
<feature type="binding site" evidence="12">
    <location>
        <position position="235"/>
    </location>
    <ligand>
        <name>K(+)</name>
        <dbReference type="ChEBI" id="CHEBI:29103"/>
    </ligand>
</feature>
<comment type="caution">
    <text evidence="14">The sequence shown here is derived from an EMBL/GenBank/DDBJ whole genome shotgun (WGS) entry which is preliminary data.</text>
</comment>
<accession>A0A5C8NGC9</accession>
<feature type="binding site" evidence="12">
    <location>
        <position position="274"/>
    </location>
    <ligand>
        <name>K(+)</name>
        <dbReference type="ChEBI" id="CHEBI:29103"/>
    </ligand>
</feature>
<dbReference type="EMBL" id="VDUW01000017">
    <property type="protein sequence ID" value="TXL57809.1"/>
    <property type="molecule type" value="Genomic_DNA"/>
</dbReference>
<dbReference type="CDD" id="cd01174">
    <property type="entry name" value="ribokinase"/>
    <property type="match status" value="1"/>
</dbReference>
<dbReference type="InterPro" id="IPR011611">
    <property type="entry name" value="PfkB_dom"/>
</dbReference>
<dbReference type="InterPro" id="IPR011877">
    <property type="entry name" value="Ribokinase"/>
</dbReference>
<dbReference type="GO" id="GO:0004747">
    <property type="term" value="F:ribokinase activity"/>
    <property type="evidence" value="ECO:0007669"/>
    <property type="project" value="UniProtKB-UniRule"/>
</dbReference>
<name>A0A5C8NGC9_9BACI</name>
<dbReference type="GO" id="GO:0019303">
    <property type="term" value="P:D-ribose catabolic process"/>
    <property type="evidence" value="ECO:0007669"/>
    <property type="project" value="UniProtKB-UniRule"/>
</dbReference>
<dbReference type="PANTHER" id="PTHR10584:SF166">
    <property type="entry name" value="RIBOKINASE"/>
    <property type="match status" value="1"/>
</dbReference>
<comment type="cofactor">
    <cofactor evidence="12">
        <name>Mg(2+)</name>
        <dbReference type="ChEBI" id="CHEBI:18420"/>
    </cofactor>
    <text evidence="12">Requires a divalent cation, most likely magnesium in vivo, as an electrophilic catalyst to aid phosphoryl group transfer. It is the chelate of the metal and the nucleotide that is the actual substrate.</text>
</comment>
<feature type="active site" description="Proton acceptor" evidence="12">
    <location>
        <position position="241"/>
    </location>
</feature>
<dbReference type="InterPro" id="IPR002139">
    <property type="entry name" value="Ribo/fructo_kinase"/>
</dbReference>
<dbReference type="OrthoDB" id="9775849at2"/>
<dbReference type="GO" id="GO:0005524">
    <property type="term" value="F:ATP binding"/>
    <property type="evidence" value="ECO:0007669"/>
    <property type="project" value="UniProtKB-UniRule"/>
</dbReference>
<dbReference type="Pfam" id="PF00294">
    <property type="entry name" value="PfkB"/>
    <property type="match status" value="1"/>
</dbReference>
<reference evidence="14 15" key="1">
    <citation type="submission" date="2019-06" db="EMBL/GenBank/DDBJ databases">
        <title>Cerasibacillus sp. nov., isolated from maize field.</title>
        <authorList>
            <person name="Lin S.-Y."/>
            <person name="Tsai C.-F."/>
            <person name="Young C.-C."/>
        </authorList>
    </citation>
    <scope>NUCLEOTIDE SEQUENCE [LARGE SCALE GENOMIC DNA]</scope>
    <source>
        <strain evidence="14 15">CC-CFT480</strain>
    </source>
</reference>